<proteinExistence type="predicted"/>
<evidence type="ECO:0000259" key="4">
    <source>
        <dbReference type="PROSITE" id="PS50893"/>
    </source>
</evidence>
<dbReference type="Gene3D" id="3.40.50.300">
    <property type="entry name" value="P-loop containing nucleotide triphosphate hydrolases"/>
    <property type="match status" value="2"/>
</dbReference>
<dbReference type="SUPFAM" id="SSF52540">
    <property type="entry name" value="P-loop containing nucleoside triphosphate hydrolases"/>
    <property type="match status" value="2"/>
</dbReference>
<dbReference type="Proteomes" id="UP001166021">
    <property type="component" value="Unassembled WGS sequence"/>
</dbReference>
<evidence type="ECO:0000313" key="5">
    <source>
        <dbReference type="EMBL" id="MBD0778034.1"/>
    </source>
</evidence>
<accession>A0ABR7UZL2</accession>
<dbReference type="InterPro" id="IPR003439">
    <property type="entry name" value="ABC_transporter-like_ATP-bd"/>
</dbReference>
<keyword evidence="2" id="KW-0547">Nucleotide-binding</keyword>
<gene>
    <name evidence="5" type="ORF">HPE56_09535</name>
</gene>
<reference evidence="5" key="1">
    <citation type="submission" date="2020-05" db="EMBL/GenBank/DDBJ databases">
        <title>The draft genome sequence of Maribacter sp. ANRC-HE7.</title>
        <authorList>
            <person name="Mu L."/>
        </authorList>
    </citation>
    <scope>NUCLEOTIDE SEQUENCE</scope>
    <source>
        <strain evidence="5">ANRC-HE7</strain>
    </source>
</reference>
<evidence type="ECO:0000313" key="6">
    <source>
        <dbReference type="Proteomes" id="UP001166021"/>
    </source>
</evidence>
<dbReference type="InterPro" id="IPR050095">
    <property type="entry name" value="ECF_ABC_transporter_ATP-bd"/>
</dbReference>
<dbReference type="PANTHER" id="PTHR43553:SF3">
    <property type="entry name" value="ABC TRANSPORTER ATP-BINDING PROTEIN MODF"/>
    <property type="match status" value="1"/>
</dbReference>
<dbReference type="EMBL" id="JABTCF010000005">
    <property type="protein sequence ID" value="MBD0778034.1"/>
    <property type="molecule type" value="Genomic_DNA"/>
</dbReference>
<keyword evidence="6" id="KW-1185">Reference proteome</keyword>
<dbReference type="InterPro" id="IPR003593">
    <property type="entry name" value="AAA+_ATPase"/>
</dbReference>
<comment type="caution">
    <text evidence="5">The sequence shown here is derived from an EMBL/GenBank/DDBJ whole genome shotgun (WGS) entry which is preliminary data.</text>
</comment>
<feature type="domain" description="ABC transporter" evidence="4">
    <location>
        <begin position="188"/>
        <end position="414"/>
    </location>
</feature>
<dbReference type="SMART" id="SM00382">
    <property type="entry name" value="AAA"/>
    <property type="match status" value="1"/>
</dbReference>
<dbReference type="GO" id="GO:0005524">
    <property type="term" value="F:ATP binding"/>
    <property type="evidence" value="ECO:0007669"/>
    <property type="project" value="UniProtKB-KW"/>
</dbReference>
<organism evidence="5 6">
    <name type="scientific">Maribacter aquimaris</name>
    <dbReference type="NCBI Taxonomy" id="2737171"/>
    <lineage>
        <taxon>Bacteria</taxon>
        <taxon>Pseudomonadati</taxon>
        <taxon>Bacteroidota</taxon>
        <taxon>Flavobacteriia</taxon>
        <taxon>Flavobacteriales</taxon>
        <taxon>Flavobacteriaceae</taxon>
        <taxon>Maribacter</taxon>
    </lineage>
</organism>
<dbReference type="PROSITE" id="PS50893">
    <property type="entry name" value="ABC_TRANSPORTER_2"/>
    <property type="match status" value="1"/>
</dbReference>
<dbReference type="RefSeq" id="WP_188243547.1">
    <property type="nucleotide sequence ID" value="NZ_JABTCF010000005.1"/>
</dbReference>
<evidence type="ECO:0000256" key="1">
    <source>
        <dbReference type="ARBA" id="ARBA00022448"/>
    </source>
</evidence>
<evidence type="ECO:0000256" key="2">
    <source>
        <dbReference type="ARBA" id="ARBA00022741"/>
    </source>
</evidence>
<dbReference type="Pfam" id="PF00005">
    <property type="entry name" value="ABC_tran"/>
    <property type="match status" value="1"/>
</dbReference>
<dbReference type="PANTHER" id="PTHR43553">
    <property type="entry name" value="HEAVY METAL TRANSPORTER"/>
    <property type="match status" value="1"/>
</dbReference>
<sequence>MKKEKHWAIFIDNTSNIGKFTETLFSSSPANPFESLSELRGALFSKLTLLKFIDEESRHGHSGIPHGNHQSLHSMSSGEQKRVLLHHLLESKPDYLVLDNPFDNLDKQFQEALQKQLNDIAKHTTIIQIISRKDDLLPFIANYAKLEGNTIIEPITLESLTNTGKDQVFTGNIPQPLKPMDYKDDLLIQLNNVNVSYSERPILENITWHIGKGEFWELSGPNGSGKTTILSMITGENPKGYGQELYLFGNKKGSGESIWDIKKNIGYFTPSMTDKFTGYHTLEHMLISGILDSIGLYVQPTEAQLRLAKEWLQLIDMWHLKDTLFHDLTMGQKRLVMTTRAMVKHPLLLILDEPTAGLDDESAALLVSLVNKIAKESQSTIIFVSHRTEPNLLPQYKFVLQKTKEGSKGLITKS</sequence>
<keyword evidence="3 5" id="KW-0067">ATP-binding</keyword>
<keyword evidence="1" id="KW-0813">Transport</keyword>
<evidence type="ECO:0000256" key="3">
    <source>
        <dbReference type="ARBA" id="ARBA00022840"/>
    </source>
</evidence>
<name>A0ABR7UZL2_9FLAO</name>
<dbReference type="InterPro" id="IPR027417">
    <property type="entry name" value="P-loop_NTPase"/>
</dbReference>
<protein>
    <submittedName>
        <fullName evidence="5">ATP-binding cassette domain-containing protein</fullName>
    </submittedName>
</protein>